<reference evidence="1" key="1">
    <citation type="journal article" date="2022" name="Front. Genet.">
        <title>Chromosome-Scale Assembly of the Dendrobium nobile Genome Provides Insights Into the Molecular Mechanism of the Biosynthesis of the Medicinal Active Ingredient of Dendrobium.</title>
        <authorList>
            <person name="Xu Q."/>
            <person name="Niu S.-C."/>
            <person name="Li K.-L."/>
            <person name="Zheng P.-J."/>
            <person name="Zhang X.-J."/>
            <person name="Jia Y."/>
            <person name="Liu Y."/>
            <person name="Niu Y.-X."/>
            <person name="Yu L.-H."/>
            <person name="Chen D.-F."/>
            <person name="Zhang G.-Q."/>
        </authorList>
    </citation>
    <scope>NUCLEOTIDE SEQUENCE</scope>
    <source>
        <tissue evidence="1">Leaf</tissue>
    </source>
</reference>
<dbReference type="AlphaFoldDB" id="A0A8T3C1T0"/>
<keyword evidence="2" id="KW-1185">Reference proteome</keyword>
<proteinExistence type="predicted"/>
<name>A0A8T3C1T0_DENNO</name>
<protein>
    <submittedName>
        <fullName evidence="1">Uncharacterized protein</fullName>
    </submittedName>
</protein>
<evidence type="ECO:0000313" key="1">
    <source>
        <dbReference type="EMBL" id="KAI0526894.1"/>
    </source>
</evidence>
<sequence>MLFSLVSCRLVASSDKRCLFEHLDGLALEAYRNIINSGSYHVQCCLLCAPDFMLSYIHLYFSLVNLPFNFLICNKSFMWILQTMS</sequence>
<dbReference type="EMBL" id="JAGYWB010000003">
    <property type="protein sequence ID" value="KAI0526894.1"/>
    <property type="molecule type" value="Genomic_DNA"/>
</dbReference>
<dbReference type="Proteomes" id="UP000829196">
    <property type="component" value="Unassembled WGS sequence"/>
</dbReference>
<gene>
    <name evidence="1" type="ORF">KFK09_002487</name>
</gene>
<evidence type="ECO:0000313" key="2">
    <source>
        <dbReference type="Proteomes" id="UP000829196"/>
    </source>
</evidence>
<organism evidence="1 2">
    <name type="scientific">Dendrobium nobile</name>
    <name type="common">Orchid</name>
    <dbReference type="NCBI Taxonomy" id="94219"/>
    <lineage>
        <taxon>Eukaryota</taxon>
        <taxon>Viridiplantae</taxon>
        <taxon>Streptophyta</taxon>
        <taxon>Embryophyta</taxon>
        <taxon>Tracheophyta</taxon>
        <taxon>Spermatophyta</taxon>
        <taxon>Magnoliopsida</taxon>
        <taxon>Liliopsida</taxon>
        <taxon>Asparagales</taxon>
        <taxon>Orchidaceae</taxon>
        <taxon>Epidendroideae</taxon>
        <taxon>Malaxideae</taxon>
        <taxon>Dendrobiinae</taxon>
        <taxon>Dendrobium</taxon>
    </lineage>
</organism>
<accession>A0A8T3C1T0</accession>
<comment type="caution">
    <text evidence="1">The sequence shown here is derived from an EMBL/GenBank/DDBJ whole genome shotgun (WGS) entry which is preliminary data.</text>
</comment>